<dbReference type="InterPro" id="IPR039425">
    <property type="entry name" value="RNA_pol_sigma-70-like"/>
</dbReference>
<gene>
    <name evidence="8" type="ORF">Mco01_64310</name>
</gene>
<evidence type="ECO:0000256" key="3">
    <source>
        <dbReference type="ARBA" id="ARBA00023082"/>
    </source>
</evidence>
<name>A0ABQ4G8R0_9ACTN</name>
<evidence type="ECO:0000313" key="9">
    <source>
        <dbReference type="Proteomes" id="UP000603904"/>
    </source>
</evidence>
<dbReference type="Proteomes" id="UP000603904">
    <property type="component" value="Unassembled WGS sequence"/>
</dbReference>
<dbReference type="NCBIfam" id="TIGR02937">
    <property type="entry name" value="sigma70-ECF"/>
    <property type="match status" value="1"/>
</dbReference>
<keyword evidence="2" id="KW-0805">Transcription regulation</keyword>
<dbReference type="PANTHER" id="PTHR43133:SF8">
    <property type="entry name" value="RNA POLYMERASE SIGMA FACTOR HI_1459-RELATED"/>
    <property type="match status" value="1"/>
</dbReference>
<dbReference type="InterPro" id="IPR014284">
    <property type="entry name" value="RNA_pol_sigma-70_dom"/>
</dbReference>
<dbReference type="InterPro" id="IPR013324">
    <property type="entry name" value="RNA_pol_sigma_r3/r4-like"/>
</dbReference>
<proteinExistence type="inferred from homology"/>
<keyword evidence="4" id="KW-0238">DNA-binding</keyword>
<dbReference type="InterPro" id="IPR013325">
    <property type="entry name" value="RNA_pol_sigma_r2"/>
</dbReference>
<dbReference type="CDD" id="cd06171">
    <property type="entry name" value="Sigma70_r4"/>
    <property type="match status" value="1"/>
</dbReference>
<evidence type="ECO:0000256" key="4">
    <source>
        <dbReference type="ARBA" id="ARBA00023125"/>
    </source>
</evidence>
<evidence type="ECO:0000259" key="6">
    <source>
        <dbReference type="Pfam" id="PF04542"/>
    </source>
</evidence>
<dbReference type="PANTHER" id="PTHR43133">
    <property type="entry name" value="RNA POLYMERASE ECF-TYPE SIGMA FACTO"/>
    <property type="match status" value="1"/>
</dbReference>
<dbReference type="Pfam" id="PF04542">
    <property type="entry name" value="Sigma70_r2"/>
    <property type="match status" value="1"/>
</dbReference>
<evidence type="ECO:0000313" key="8">
    <source>
        <dbReference type="EMBL" id="GIH43431.1"/>
    </source>
</evidence>
<keyword evidence="5" id="KW-0804">Transcription</keyword>
<reference evidence="8 9" key="1">
    <citation type="submission" date="2021-01" db="EMBL/GenBank/DDBJ databases">
        <title>Whole genome shotgun sequence of Microbispora corallina NBRC 16416.</title>
        <authorList>
            <person name="Komaki H."/>
            <person name="Tamura T."/>
        </authorList>
    </citation>
    <scope>NUCLEOTIDE SEQUENCE [LARGE SCALE GENOMIC DNA]</scope>
    <source>
        <strain evidence="8 9">NBRC 16416</strain>
    </source>
</reference>
<comment type="similarity">
    <text evidence="1">Belongs to the sigma-70 factor family. ECF subfamily.</text>
</comment>
<dbReference type="SUPFAM" id="SSF88659">
    <property type="entry name" value="Sigma3 and sigma4 domains of RNA polymerase sigma factors"/>
    <property type="match status" value="1"/>
</dbReference>
<evidence type="ECO:0000256" key="1">
    <source>
        <dbReference type="ARBA" id="ARBA00010641"/>
    </source>
</evidence>
<dbReference type="Gene3D" id="1.10.10.10">
    <property type="entry name" value="Winged helix-like DNA-binding domain superfamily/Winged helix DNA-binding domain"/>
    <property type="match status" value="1"/>
</dbReference>
<keyword evidence="3" id="KW-0731">Sigma factor</keyword>
<comment type="caution">
    <text evidence="8">The sequence shown here is derived from an EMBL/GenBank/DDBJ whole genome shotgun (WGS) entry which is preliminary data.</text>
</comment>
<evidence type="ECO:0000256" key="2">
    <source>
        <dbReference type="ARBA" id="ARBA00023015"/>
    </source>
</evidence>
<dbReference type="InterPro" id="IPR007627">
    <property type="entry name" value="RNA_pol_sigma70_r2"/>
</dbReference>
<feature type="domain" description="RNA polymerase sigma-70 region 2" evidence="6">
    <location>
        <begin position="23"/>
        <end position="86"/>
    </location>
</feature>
<dbReference type="RefSeq" id="WP_204060546.1">
    <property type="nucleotide sequence ID" value="NZ_BAAAGP010000013.1"/>
</dbReference>
<evidence type="ECO:0008006" key="10">
    <source>
        <dbReference type="Google" id="ProtNLM"/>
    </source>
</evidence>
<dbReference type="SUPFAM" id="SSF88946">
    <property type="entry name" value="Sigma2 domain of RNA polymerase sigma factors"/>
    <property type="match status" value="1"/>
</dbReference>
<sequence length="476" mass="51850">MNPSDGELVDRARAGDASAFHELVRRHRSMARSAAVHLVGRPDAVDDLVQEGFLQAWTSLGRLADGDRFRGWLYGILLNLSRRWLVTRESPLDDYWEGDPVDPFASIEARWLVREAVRQLPPGSREAVVLYYFDDLTVEQVAASLGLSASAVKLRLHRGRLQLRGRLAEEFPRRQRRPAMTPVRIAMIVPAAPRLLVVLHDEDGGRILPLWLPPRAMVGKAAGLAARVLAATGTALEAVHVAGPEKAELRLRTGDGTTTLPVEVAEGLALAHRWGCPVLVGEELIGERGVSLRGTSIEEAVAALTREAGLPAPAVRAAEPRVAEPRNMDFSEGLRFWDLRGSFLHDTGGAHWRDYSCEAHGGEAWLRSAVERPLGFADLRQAVLAEPYHGRRVRLRALVRGTGGGAALYLRIVGEDRTGGPEAGRLTSAPEDEGGWERLVVETEVPPDAVFLLFGVTLRGEGAVGVREADFGTVTS</sequence>
<organism evidence="8 9">
    <name type="scientific">Microbispora corallina</name>
    <dbReference type="NCBI Taxonomy" id="83302"/>
    <lineage>
        <taxon>Bacteria</taxon>
        <taxon>Bacillati</taxon>
        <taxon>Actinomycetota</taxon>
        <taxon>Actinomycetes</taxon>
        <taxon>Streptosporangiales</taxon>
        <taxon>Streptosporangiaceae</taxon>
        <taxon>Microbispora</taxon>
    </lineage>
</organism>
<keyword evidence="9" id="KW-1185">Reference proteome</keyword>
<accession>A0ABQ4G8R0</accession>
<dbReference type="InterPro" id="IPR036104">
    <property type="entry name" value="BFN_sf"/>
</dbReference>
<protein>
    <recommendedName>
        <fullName evidence="10">Sigma-70 family RNA polymerase sigma factor</fullName>
    </recommendedName>
</protein>
<dbReference type="SUPFAM" id="SSF103256">
    <property type="entry name" value="Hypothetical protein TM0160"/>
    <property type="match status" value="1"/>
</dbReference>
<evidence type="ECO:0000259" key="7">
    <source>
        <dbReference type="Pfam" id="PF08281"/>
    </source>
</evidence>
<dbReference type="EMBL" id="BOOC01000039">
    <property type="protein sequence ID" value="GIH43431.1"/>
    <property type="molecule type" value="Genomic_DNA"/>
</dbReference>
<dbReference type="InterPro" id="IPR036388">
    <property type="entry name" value="WH-like_DNA-bd_sf"/>
</dbReference>
<evidence type="ECO:0000256" key="5">
    <source>
        <dbReference type="ARBA" id="ARBA00023163"/>
    </source>
</evidence>
<dbReference type="Gene3D" id="1.10.1740.10">
    <property type="match status" value="1"/>
</dbReference>
<feature type="domain" description="RNA polymerase sigma factor 70 region 4 type 2" evidence="7">
    <location>
        <begin position="112"/>
        <end position="163"/>
    </location>
</feature>
<dbReference type="Pfam" id="PF08281">
    <property type="entry name" value="Sigma70_r4_2"/>
    <property type="match status" value="1"/>
</dbReference>
<dbReference type="InterPro" id="IPR013249">
    <property type="entry name" value="RNA_pol_sigma70_r4_t2"/>
</dbReference>